<evidence type="ECO:0000313" key="3">
    <source>
        <dbReference type="Proteomes" id="UP001302126"/>
    </source>
</evidence>
<evidence type="ECO:0000259" key="1">
    <source>
        <dbReference type="Pfam" id="PF06985"/>
    </source>
</evidence>
<dbReference type="Pfam" id="PF06985">
    <property type="entry name" value="HET"/>
    <property type="match status" value="1"/>
</dbReference>
<gene>
    <name evidence="2" type="ORF">QBC35DRAFT_539104</name>
</gene>
<organism evidence="2 3">
    <name type="scientific">Podospora australis</name>
    <dbReference type="NCBI Taxonomy" id="1536484"/>
    <lineage>
        <taxon>Eukaryota</taxon>
        <taxon>Fungi</taxon>
        <taxon>Dikarya</taxon>
        <taxon>Ascomycota</taxon>
        <taxon>Pezizomycotina</taxon>
        <taxon>Sordariomycetes</taxon>
        <taxon>Sordariomycetidae</taxon>
        <taxon>Sordariales</taxon>
        <taxon>Podosporaceae</taxon>
        <taxon>Podospora</taxon>
    </lineage>
</organism>
<dbReference type="PANTHER" id="PTHR33112">
    <property type="entry name" value="DOMAIN PROTEIN, PUTATIVE-RELATED"/>
    <property type="match status" value="1"/>
</dbReference>
<comment type="caution">
    <text evidence="2">The sequence shown here is derived from an EMBL/GenBank/DDBJ whole genome shotgun (WGS) entry which is preliminary data.</text>
</comment>
<sequence length="515" mass="58319">MVFYARRRDAFTVKPDPELMQTWVKFGASQGLADMGWLDGGFFRKTKWASQPRRAGEYKPRQRWDHAISLAVLASPEDPAAVHISERLPADNFMSDTVMDQAVKWIKDCLEGRHPGCVYSGKPLLPTRVIDVGLDAYSNVRLHISSPEKRGDYVALSYCWGGPQPVTTNTDNIIQFSGTEGIPISALPQTLQDAVLITRRQGFRYLWVDALCIIQDSWEDKALEIQKMGTIYRQATLTIAAASSRSATQGFLRSFAPEHMASVPSCTVPLHKDKGTVVLAVAKVKPEGHLLEPLRMRGWCFQESILSQRLVIFSKFELRLHCRAQNRKILNLGNFIGEDEPNQLYSLGIRHVKELESKKATEGEYWMDAEYLDRMWVNMLGDFTSRGLTDKNDRLHAVQGVANIISWSGHLRKDMDNRYLAGTWMACLPQQLLWSRSNIPTLSPDGEYKKRMPSETRSDRAPSWSWGCLDCPIVFHSLSRLEYEGSFSVVDGVDARQPMLDVECEVVGYAVRRVN</sequence>
<protein>
    <submittedName>
        <fullName evidence="2">Heterokaryon incompatibility protein-domain-containing protein</fullName>
    </submittedName>
</protein>
<dbReference type="Proteomes" id="UP001302126">
    <property type="component" value="Unassembled WGS sequence"/>
</dbReference>
<feature type="domain" description="Heterokaryon incompatibility" evidence="1">
    <location>
        <begin position="153"/>
        <end position="303"/>
    </location>
</feature>
<accession>A0AAN6WN70</accession>
<dbReference type="AlphaFoldDB" id="A0AAN6WN70"/>
<dbReference type="EMBL" id="MU864469">
    <property type="protein sequence ID" value="KAK4184901.1"/>
    <property type="molecule type" value="Genomic_DNA"/>
</dbReference>
<name>A0AAN6WN70_9PEZI</name>
<reference evidence="2" key="1">
    <citation type="journal article" date="2023" name="Mol. Phylogenet. Evol.">
        <title>Genome-scale phylogeny and comparative genomics of the fungal order Sordariales.</title>
        <authorList>
            <person name="Hensen N."/>
            <person name="Bonometti L."/>
            <person name="Westerberg I."/>
            <person name="Brannstrom I.O."/>
            <person name="Guillou S."/>
            <person name="Cros-Aarteil S."/>
            <person name="Calhoun S."/>
            <person name="Haridas S."/>
            <person name="Kuo A."/>
            <person name="Mondo S."/>
            <person name="Pangilinan J."/>
            <person name="Riley R."/>
            <person name="LaButti K."/>
            <person name="Andreopoulos B."/>
            <person name="Lipzen A."/>
            <person name="Chen C."/>
            <person name="Yan M."/>
            <person name="Daum C."/>
            <person name="Ng V."/>
            <person name="Clum A."/>
            <person name="Steindorff A."/>
            <person name="Ohm R.A."/>
            <person name="Martin F."/>
            <person name="Silar P."/>
            <person name="Natvig D.O."/>
            <person name="Lalanne C."/>
            <person name="Gautier V."/>
            <person name="Ament-Velasquez S.L."/>
            <person name="Kruys A."/>
            <person name="Hutchinson M.I."/>
            <person name="Powell A.J."/>
            <person name="Barry K."/>
            <person name="Miller A.N."/>
            <person name="Grigoriev I.V."/>
            <person name="Debuchy R."/>
            <person name="Gladieux P."/>
            <person name="Hiltunen Thoren M."/>
            <person name="Johannesson H."/>
        </authorList>
    </citation>
    <scope>NUCLEOTIDE SEQUENCE</scope>
    <source>
        <strain evidence="2">PSN309</strain>
    </source>
</reference>
<proteinExistence type="predicted"/>
<reference evidence="2" key="2">
    <citation type="submission" date="2023-05" db="EMBL/GenBank/DDBJ databases">
        <authorList>
            <consortium name="Lawrence Berkeley National Laboratory"/>
            <person name="Steindorff A."/>
            <person name="Hensen N."/>
            <person name="Bonometti L."/>
            <person name="Westerberg I."/>
            <person name="Brannstrom I.O."/>
            <person name="Guillou S."/>
            <person name="Cros-Aarteil S."/>
            <person name="Calhoun S."/>
            <person name="Haridas S."/>
            <person name="Kuo A."/>
            <person name="Mondo S."/>
            <person name="Pangilinan J."/>
            <person name="Riley R."/>
            <person name="Labutti K."/>
            <person name="Andreopoulos B."/>
            <person name="Lipzen A."/>
            <person name="Chen C."/>
            <person name="Yanf M."/>
            <person name="Daum C."/>
            <person name="Ng V."/>
            <person name="Clum A."/>
            <person name="Ohm R."/>
            <person name="Martin F."/>
            <person name="Silar P."/>
            <person name="Natvig D."/>
            <person name="Lalanne C."/>
            <person name="Gautier V."/>
            <person name="Ament-Velasquez S.L."/>
            <person name="Kruys A."/>
            <person name="Hutchinson M.I."/>
            <person name="Powell A.J."/>
            <person name="Barry K."/>
            <person name="Miller A.N."/>
            <person name="Grigoriev I.V."/>
            <person name="Debuchy R."/>
            <person name="Gladieux P."/>
            <person name="Thoren M.H."/>
            <person name="Johannesson H."/>
        </authorList>
    </citation>
    <scope>NUCLEOTIDE SEQUENCE</scope>
    <source>
        <strain evidence="2">PSN309</strain>
    </source>
</reference>
<keyword evidence="3" id="KW-1185">Reference proteome</keyword>
<evidence type="ECO:0000313" key="2">
    <source>
        <dbReference type="EMBL" id="KAK4184901.1"/>
    </source>
</evidence>
<dbReference type="InterPro" id="IPR010730">
    <property type="entry name" value="HET"/>
</dbReference>
<dbReference type="PANTHER" id="PTHR33112:SF16">
    <property type="entry name" value="HETEROKARYON INCOMPATIBILITY DOMAIN-CONTAINING PROTEIN"/>
    <property type="match status" value="1"/>
</dbReference>